<dbReference type="NCBIfam" id="NF001464">
    <property type="entry name" value="PRK00321.1-5"/>
    <property type="match status" value="1"/>
</dbReference>
<dbReference type="PANTHER" id="PTHR38103:SF1">
    <property type="entry name" value="RECOMBINATION-ASSOCIATED PROTEIN RDGC"/>
    <property type="match status" value="1"/>
</dbReference>
<evidence type="ECO:0000256" key="1">
    <source>
        <dbReference type="ARBA" id="ARBA00004453"/>
    </source>
</evidence>
<dbReference type="KEGG" id="pais:PFX98_20740"/>
<proteinExistence type="inferred from homology"/>
<comment type="subcellular location">
    <subcellularLocation>
        <location evidence="1">Cytoplasm</location>
        <location evidence="1">Nucleoid</location>
    </subcellularLocation>
</comment>
<comment type="similarity">
    <text evidence="2">Belongs to the RdgC family.</text>
</comment>
<evidence type="ECO:0000256" key="4">
    <source>
        <dbReference type="ARBA" id="ARBA00022490"/>
    </source>
</evidence>
<dbReference type="GO" id="GO:0003690">
    <property type="term" value="F:double-stranded DNA binding"/>
    <property type="evidence" value="ECO:0007669"/>
    <property type="project" value="TreeGrafter"/>
</dbReference>
<dbReference type="Pfam" id="PF04381">
    <property type="entry name" value="RdgC"/>
    <property type="match status" value="1"/>
</dbReference>
<dbReference type="PANTHER" id="PTHR38103">
    <property type="entry name" value="RECOMBINATION-ASSOCIATED PROTEIN RDGC"/>
    <property type="match status" value="1"/>
</dbReference>
<evidence type="ECO:0000256" key="2">
    <source>
        <dbReference type="ARBA" id="ARBA00008657"/>
    </source>
</evidence>
<dbReference type="NCBIfam" id="NF001463">
    <property type="entry name" value="PRK00321.1-4"/>
    <property type="match status" value="1"/>
</dbReference>
<keyword evidence="4" id="KW-0963">Cytoplasm</keyword>
<keyword evidence="7" id="KW-1185">Reference proteome</keyword>
<gene>
    <name evidence="6" type="ORF">PFX98_20740</name>
</gene>
<dbReference type="GO" id="GO:0000018">
    <property type="term" value="P:regulation of DNA recombination"/>
    <property type="evidence" value="ECO:0007669"/>
    <property type="project" value="TreeGrafter"/>
</dbReference>
<dbReference type="AlphaFoldDB" id="A0AA95SNI8"/>
<sequence>MFKNLIVYRIAPDWQPTIEQFEDALAQGAFVECGASQALSMGWVEPRGVKHAPLVENVGGHLLLKLMIEQRVLPGSVVKRRVEELAERMEQETGRKPGKKAKNELKEQVTHELLPQAFTKQSSIRIWINPRQGLLMIDASSPAKADEVVTLLVKQLDGLSLQLVQTAESPAACMTAWLLDGVPPAGFTIDRECELKSEDEMKSVVRYARHALDIEEVRQHLTGGKAPTKLAMSWRDRVSFMLTDTLQIKKIAFLDLVFEGRDKPAKDEAFDADAALATLELGQLIPELIEGLGGEHDFAAGGSLPAALPQDLAPASAPTLETAPWD</sequence>
<protein>
    <recommendedName>
        <fullName evidence="3">Recombination-associated protein RdgC</fullName>
    </recommendedName>
</protein>
<evidence type="ECO:0000256" key="5">
    <source>
        <dbReference type="ARBA" id="ARBA00023172"/>
    </source>
</evidence>
<dbReference type="InterPro" id="IPR007476">
    <property type="entry name" value="RdgC"/>
</dbReference>
<organism evidence="6 7">
    <name type="scientific">Paucibacter sediminis</name>
    <dbReference type="NCBI Taxonomy" id="3019553"/>
    <lineage>
        <taxon>Bacteria</taxon>
        <taxon>Pseudomonadati</taxon>
        <taxon>Pseudomonadota</taxon>
        <taxon>Betaproteobacteria</taxon>
        <taxon>Burkholderiales</taxon>
        <taxon>Sphaerotilaceae</taxon>
        <taxon>Roseateles</taxon>
    </lineage>
</organism>
<name>A0AA95SNI8_9BURK</name>
<reference evidence="6" key="1">
    <citation type="submission" date="2023-01" db="EMBL/GenBank/DDBJ databases">
        <title>Whole genome sequence of Paucibacter sp. S2-9 isolated from pond sediment.</title>
        <authorList>
            <person name="Jung J.Y."/>
        </authorList>
    </citation>
    <scope>NUCLEOTIDE SEQUENCE</scope>
    <source>
        <strain evidence="6">S2-9</strain>
    </source>
</reference>
<dbReference type="Proteomes" id="UP001177769">
    <property type="component" value="Chromosome"/>
</dbReference>
<dbReference type="GO" id="GO:0006310">
    <property type="term" value="P:DNA recombination"/>
    <property type="evidence" value="ECO:0007669"/>
    <property type="project" value="UniProtKB-KW"/>
</dbReference>
<dbReference type="EMBL" id="CP116346">
    <property type="protein sequence ID" value="WIT11300.1"/>
    <property type="molecule type" value="Genomic_DNA"/>
</dbReference>
<keyword evidence="5" id="KW-0233">DNA recombination</keyword>
<evidence type="ECO:0000313" key="7">
    <source>
        <dbReference type="Proteomes" id="UP001177769"/>
    </source>
</evidence>
<evidence type="ECO:0000256" key="3">
    <source>
        <dbReference type="ARBA" id="ARBA00022296"/>
    </source>
</evidence>
<evidence type="ECO:0000313" key="6">
    <source>
        <dbReference type="EMBL" id="WIT11300.1"/>
    </source>
</evidence>
<accession>A0AA95SNI8</accession>
<dbReference type="GO" id="GO:0043590">
    <property type="term" value="C:bacterial nucleoid"/>
    <property type="evidence" value="ECO:0007669"/>
    <property type="project" value="TreeGrafter"/>
</dbReference>
<dbReference type="RefSeq" id="WP_285232382.1">
    <property type="nucleotide sequence ID" value="NZ_CP116346.1"/>
</dbReference>